<evidence type="ECO:0000313" key="8">
    <source>
        <dbReference type="EMBL" id="OCT15178.1"/>
    </source>
</evidence>
<feature type="chain" id="PRO_5039179870" description="ABC transporter substrate-binding protein" evidence="7">
    <location>
        <begin position="28"/>
        <end position="549"/>
    </location>
</feature>
<dbReference type="SUPFAM" id="SSF53850">
    <property type="entry name" value="Periplasmic binding protein-like II"/>
    <property type="match status" value="1"/>
</dbReference>
<feature type="signal peptide" evidence="7">
    <location>
        <begin position="1"/>
        <end position="27"/>
    </location>
</feature>
<accession>A0A1C1A3Q6</accession>
<keyword evidence="9" id="KW-1185">Reference proteome</keyword>
<organism evidence="8 9">
    <name type="scientific">Paenibacillus pectinilyticus</name>
    <dbReference type="NCBI Taxonomy" id="512399"/>
    <lineage>
        <taxon>Bacteria</taxon>
        <taxon>Bacillati</taxon>
        <taxon>Bacillota</taxon>
        <taxon>Bacilli</taxon>
        <taxon>Bacillales</taxon>
        <taxon>Paenibacillaceae</taxon>
        <taxon>Paenibacillus</taxon>
    </lineage>
</organism>
<name>A0A1C1A3Q6_9BACL</name>
<proteinExistence type="predicted"/>
<keyword evidence="3" id="KW-0472">Membrane</keyword>
<evidence type="ECO:0000256" key="5">
    <source>
        <dbReference type="ARBA" id="ARBA00023288"/>
    </source>
</evidence>
<evidence type="ECO:0000256" key="6">
    <source>
        <dbReference type="SAM" id="MobiDB-lite"/>
    </source>
</evidence>
<sequence length="549" mass="60319">MKETQKKSLLKIVTTASVMTLSASLLAACGNGSDKDAASSPSATASVSASPATNASTAAPTLSSDKHYDITFGSIDVDKALAEADKDAMLQQVQKAVNITLKPQGFSADSVNEKVKLWAASGQLPDLLTYELTNGPTASQWIQQGLVREIPEKLYSKYPNLNKLMNSPEVQATKVNGKFYGLPRLSKFSPDEWALDRGYVVRKDWMDKLGIKTPKTFDEYLAMFKAFAEKDPDGNAKNDTIGLTTNFLDVLTTTIKLGSAVPNLGGWMQEDGKWMYSWASKGMGDYVTKYRKLYAEGALDKDFALLKVGEGGDKFAQGMVGALNIQISEGSLKGLKDKWDKFPHDKPMEDSIAILPGWTAPDNNLYRFYGGSFFNINYVNTSVDDAKLDAILRLNEYNLSEKGKELFNYGIEGTDFKKENNQIVPLQKIAYKSTGAFFYLNGVSLGINGSKDVRKLNIPAKFVDMSSQMYDDLLKNAKPIPINFAVEGINSPLKAKVGTLKWGEALIKVVLGKDDPVKMWQEQIAQFDQKVINDAITEVNDIAAKQGIK</sequence>
<feature type="region of interest" description="Disordered" evidence="6">
    <location>
        <begin position="37"/>
        <end position="60"/>
    </location>
</feature>
<dbReference type="PROSITE" id="PS51257">
    <property type="entry name" value="PROKAR_LIPOPROTEIN"/>
    <property type="match status" value="1"/>
</dbReference>
<keyword evidence="4" id="KW-0564">Palmitate</keyword>
<evidence type="ECO:0000256" key="2">
    <source>
        <dbReference type="ARBA" id="ARBA00022729"/>
    </source>
</evidence>
<evidence type="ECO:0008006" key="10">
    <source>
        <dbReference type="Google" id="ProtNLM"/>
    </source>
</evidence>
<keyword evidence="1" id="KW-1003">Cell membrane</keyword>
<reference evidence="9" key="1">
    <citation type="submission" date="2016-05" db="EMBL/GenBank/DDBJ databases">
        <title>Paenibacillus oryzae. sp. nov., isolated from the rice root.</title>
        <authorList>
            <person name="Zhang J."/>
            <person name="Zhang X."/>
        </authorList>
    </citation>
    <scope>NUCLEOTIDE SEQUENCE [LARGE SCALE GENOMIC DNA]</scope>
    <source>
        <strain evidence="9">KCTC13222</strain>
    </source>
</reference>
<dbReference type="STRING" id="512399.A8709_13830"/>
<evidence type="ECO:0000256" key="7">
    <source>
        <dbReference type="SAM" id="SignalP"/>
    </source>
</evidence>
<comment type="caution">
    <text evidence="8">The sequence shown here is derived from an EMBL/GenBank/DDBJ whole genome shotgun (WGS) entry which is preliminary data.</text>
</comment>
<evidence type="ECO:0000256" key="1">
    <source>
        <dbReference type="ARBA" id="ARBA00022475"/>
    </source>
</evidence>
<dbReference type="AlphaFoldDB" id="A0A1C1A3Q6"/>
<dbReference type="RefSeq" id="WP_065852089.1">
    <property type="nucleotide sequence ID" value="NZ_LYPC01000014.1"/>
</dbReference>
<dbReference type="EMBL" id="LYPC01000014">
    <property type="protein sequence ID" value="OCT15178.1"/>
    <property type="molecule type" value="Genomic_DNA"/>
</dbReference>
<dbReference type="InterPro" id="IPR050490">
    <property type="entry name" value="Bact_solute-bd_prot1"/>
</dbReference>
<dbReference type="Proteomes" id="UP000093309">
    <property type="component" value="Unassembled WGS sequence"/>
</dbReference>
<dbReference type="Pfam" id="PF13416">
    <property type="entry name" value="SBP_bac_8"/>
    <property type="match status" value="1"/>
</dbReference>
<dbReference type="PANTHER" id="PTHR43649:SF33">
    <property type="entry name" value="POLYGALACTURONAN_RHAMNOGALACTURONAN-BINDING PROTEIN YTCQ"/>
    <property type="match status" value="1"/>
</dbReference>
<evidence type="ECO:0000256" key="3">
    <source>
        <dbReference type="ARBA" id="ARBA00023136"/>
    </source>
</evidence>
<protein>
    <recommendedName>
        <fullName evidence="10">ABC transporter substrate-binding protein</fullName>
    </recommendedName>
</protein>
<evidence type="ECO:0000313" key="9">
    <source>
        <dbReference type="Proteomes" id="UP000093309"/>
    </source>
</evidence>
<gene>
    <name evidence="8" type="ORF">A8709_13830</name>
</gene>
<keyword evidence="5" id="KW-0449">Lipoprotein</keyword>
<dbReference type="Gene3D" id="3.40.190.10">
    <property type="entry name" value="Periplasmic binding protein-like II"/>
    <property type="match status" value="2"/>
</dbReference>
<evidence type="ECO:0000256" key="4">
    <source>
        <dbReference type="ARBA" id="ARBA00023139"/>
    </source>
</evidence>
<feature type="compositionally biased region" description="Low complexity" evidence="6">
    <location>
        <begin position="38"/>
        <end position="60"/>
    </location>
</feature>
<keyword evidence="2 7" id="KW-0732">Signal</keyword>
<dbReference type="PANTHER" id="PTHR43649">
    <property type="entry name" value="ARABINOSE-BINDING PROTEIN-RELATED"/>
    <property type="match status" value="1"/>
</dbReference>
<dbReference type="InterPro" id="IPR006059">
    <property type="entry name" value="SBP"/>
</dbReference>